<dbReference type="OrthoDB" id="9807770at2"/>
<dbReference type="Gene3D" id="3.40.1440.10">
    <property type="entry name" value="GIY-YIG endonuclease"/>
    <property type="match status" value="1"/>
</dbReference>
<evidence type="ECO:0000259" key="2">
    <source>
        <dbReference type="PROSITE" id="PS50164"/>
    </source>
</evidence>
<dbReference type="PROSITE" id="PS50164">
    <property type="entry name" value="GIY_YIG"/>
    <property type="match status" value="1"/>
</dbReference>
<dbReference type="EMBL" id="CP019698">
    <property type="protein sequence ID" value="AQS58856.1"/>
    <property type="molecule type" value="Genomic_DNA"/>
</dbReference>
<evidence type="ECO:0000313" key="3">
    <source>
        <dbReference type="EMBL" id="AQS58856.1"/>
    </source>
</evidence>
<dbReference type="InterPro" id="IPR000305">
    <property type="entry name" value="GIY-YIG_endonuc"/>
</dbReference>
<dbReference type="Proteomes" id="UP000189464">
    <property type="component" value="Chromosome"/>
</dbReference>
<dbReference type="KEGG" id="dfg:B0537_07015"/>
<organism evidence="3 4">
    <name type="scientific">Desulforamulus ferrireducens</name>
    <dbReference type="NCBI Taxonomy" id="1833852"/>
    <lineage>
        <taxon>Bacteria</taxon>
        <taxon>Bacillati</taxon>
        <taxon>Bacillota</taxon>
        <taxon>Clostridia</taxon>
        <taxon>Eubacteriales</taxon>
        <taxon>Peptococcaceae</taxon>
        <taxon>Desulforamulus</taxon>
    </lineage>
</organism>
<dbReference type="CDD" id="cd10456">
    <property type="entry name" value="GIY-YIG_UPF0213"/>
    <property type="match status" value="1"/>
</dbReference>
<evidence type="ECO:0000313" key="4">
    <source>
        <dbReference type="Proteomes" id="UP000189464"/>
    </source>
</evidence>
<gene>
    <name evidence="3" type="ORF">B0537_07015</name>
</gene>
<dbReference type="AlphaFoldDB" id="A0A1S6IVR4"/>
<comment type="similarity">
    <text evidence="1">Belongs to the UPF0213 family.</text>
</comment>
<sequence>MGEDLKKSAAYVVYLLQCADQSLYTGITNHLEQRLRMHEQGKASKYTRSRLPVKLVYVERGYDKGSALAREKAIKKLSRQEKLLLIKQGVD</sequence>
<dbReference type="PANTHER" id="PTHR34477">
    <property type="entry name" value="UPF0213 PROTEIN YHBQ"/>
    <property type="match status" value="1"/>
</dbReference>
<dbReference type="Pfam" id="PF01541">
    <property type="entry name" value="GIY-YIG"/>
    <property type="match status" value="1"/>
</dbReference>
<proteinExistence type="inferred from homology"/>
<dbReference type="SUPFAM" id="SSF82771">
    <property type="entry name" value="GIY-YIG endonuclease"/>
    <property type="match status" value="1"/>
</dbReference>
<dbReference type="RefSeq" id="WP_077713882.1">
    <property type="nucleotide sequence ID" value="NZ_CP019698.1"/>
</dbReference>
<name>A0A1S6IVR4_9FIRM</name>
<keyword evidence="4" id="KW-1185">Reference proteome</keyword>
<evidence type="ECO:0000256" key="1">
    <source>
        <dbReference type="ARBA" id="ARBA00007435"/>
    </source>
</evidence>
<protein>
    <recommendedName>
        <fullName evidence="2">GIY-YIG domain-containing protein</fullName>
    </recommendedName>
</protein>
<feature type="domain" description="GIY-YIG" evidence="2">
    <location>
        <begin position="9"/>
        <end position="84"/>
    </location>
</feature>
<accession>A0A1S6IVR4</accession>
<dbReference type="PANTHER" id="PTHR34477:SF1">
    <property type="entry name" value="UPF0213 PROTEIN YHBQ"/>
    <property type="match status" value="1"/>
</dbReference>
<dbReference type="InterPro" id="IPR035901">
    <property type="entry name" value="GIY-YIG_endonuc_sf"/>
</dbReference>
<dbReference type="InterPro" id="IPR050190">
    <property type="entry name" value="UPF0213_domain"/>
</dbReference>
<reference evidence="3 4" key="1">
    <citation type="journal article" date="2016" name="Int. J. Syst. Evol. Microbiol.">
        <title>Desulfotomaculum ferrireducens sp. nov., a moderately thermophilic sulfate-reducing and dissimilatory Fe(III)-reducing bacterium isolated from compost.</title>
        <authorList>
            <person name="Yang G."/>
            <person name="Guo J."/>
            <person name="Zhuang L."/>
            <person name="Yuan Y."/>
            <person name="Zhou S."/>
        </authorList>
    </citation>
    <scope>NUCLEOTIDE SEQUENCE [LARGE SCALE GENOMIC DNA]</scope>
    <source>
        <strain evidence="3 4">GSS09</strain>
    </source>
</reference>